<comment type="caution">
    <text evidence="2">The sequence shown here is derived from an EMBL/GenBank/DDBJ whole genome shotgun (WGS) entry which is preliminary data.</text>
</comment>
<evidence type="ECO:0000313" key="3">
    <source>
        <dbReference type="Proteomes" id="UP000827092"/>
    </source>
</evidence>
<sequence length="100" mass="11187">MLGKRRRKDGRAASDWLSVCHKEEAPTARFPSPSILLQLGNSHSGILEFNPYPKSYIYNEALSIIALPPTLIHSKSPSPAIQLEGEPQDKEWALLPSREH</sequence>
<gene>
    <name evidence="2" type="ORF">JTE90_005835</name>
</gene>
<keyword evidence="3" id="KW-1185">Reference proteome</keyword>
<organism evidence="2 3">
    <name type="scientific">Oedothorax gibbosus</name>
    <dbReference type="NCBI Taxonomy" id="931172"/>
    <lineage>
        <taxon>Eukaryota</taxon>
        <taxon>Metazoa</taxon>
        <taxon>Ecdysozoa</taxon>
        <taxon>Arthropoda</taxon>
        <taxon>Chelicerata</taxon>
        <taxon>Arachnida</taxon>
        <taxon>Araneae</taxon>
        <taxon>Araneomorphae</taxon>
        <taxon>Entelegynae</taxon>
        <taxon>Araneoidea</taxon>
        <taxon>Linyphiidae</taxon>
        <taxon>Erigoninae</taxon>
        <taxon>Oedothorax</taxon>
    </lineage>
</organism>
<dbReference type="AlphaFoldDB" id="A0AAV6V2I1"/>
<dbReference type="Proteomes" id="UP000827092">
    <property type="component" value="Unassembled WGS sequence"/>
</dbReference>
<reference evidence="2 3" key="1">
    <citation type="journal article" date="2022" name="Nat. Ecol. Evol.">
        <title>A masculinizing supergene underlies an exaggerated male reproductive morph in a spider.</title>
        <authorList>
            <person name="Hendrickx F."/>
            <person name="De Corte Z."/>
            <person name="Sonet G."/>
            <person name="Van Belleghem S.M."/>
            <person name="Kostlbacher S."/>
            <person name="Vangestel C."/>
        </authorList>
    </citation>
    <scope>NUCLEOTIDE SEQUENCE [LARGE SCALE GENOMIC DNA]</scope>
    <source>
        <strain evidence="2">W744_W776</strain>
    </source>
</reference>
<feature type="region of interest" description="Disordered" evidence="1">
    <location>
        <begin position="78"/>
        <end position="100"/>
    </location>
</feature>
<evidence type="ECO:0000256" key="1">
    <source>
        <dbReference type="SAM" id="MobiDB-lite"/>
    </source>
</evidence>
<evidence type="ECO:0000313" key="2">
    <source>
        <dbReference type="EMBL" id="KAG8190799.1"/>
    </source>
</evidence>
<feature type="compositionally biased region" description="Basic and acidic residues" evidence="1">
    <location>
        <begin position="87"/>
        <end position="100"/>
    </location>
</feature>
<accession>A0AAV6V2I1</accession>
<name>A0AAV6V2I1_9ARAC</name>
<protein>
    <submittedName>
        <fullName evidence="2">Uncharacterized protein</fullName>
    </submittedName>
</protein>
<proteinExistence type="predicted"/>
<dbReference type="EMBL" id="JAFNEN010000174">
    <property type="protein sequence ID" value="KAG8190799.1"/>
    <property type="molecule type" value="Genomic_DNA"/>
</dbReference>